<evidence type="ECO:0000313" key="2">
    <source>
        <dbReference type="Proteomes" id="UP001060215"/>
    </source>
</evidence>
<dbReference type="Proteomes" id="UP001060215">
    <property type="component" value="Chromosome 3"/>
</dbReference>
<sequence length="74" mass="8425">MYFFPYSLKLQVIFGKLLDSSRGPTAAVTFTWYNGPSITRRSFDTPLDFGVEGKKIKEQRSLFSQGKAQSQQKV</sequence>
<comment type="caution">
    <text evidence="1">The sequence shown here is derived from an EMBL/GenBank/DDBJ whole genome shotgun (WGS) entry which is preliminary data.</text>
</comment>
<protein>
    <submittedName>
        <fullName evidence="1">Uncharacterized protein</fullName>
    </submittedName>
</protein>
<dbReference type="EMBL" id="CM045760">
    <property type="protein sequence ID" value="KAI8024966.1"/>
    <property type="molecule type" value="Genomic_DNA"/>
</dbReference>
<proteinExistence type="predicted"/>
<accession>A0ACC0IMA5</accession>
<reference evidence="1 2" key="1">
    <citation type="journal article" date="2022" name="Plant J.">
        <title>Chromosome-level genome of Camellia lanceoleosa provides a valuable resource for understanding genome evolution and self-incompatibility.</title>
        <authorList>
            <person name="Gong W."/>
            <person name="Xiao S."/>
            <person name="Wang L."/>
            <person name="Liao Z."/>
            <person name="Chang Y."/>
            <person name="Mo W."/>
            <person name="Hu G."/>
            <person name="Li W."/>
            <person name="Zhao G."/>
            <person name="Zhu H."/>
            <person name="Hu X."/>
            <person name="Ji K."/>
            <person name="Xiang X."/>
            <person name="Song Q."/>
            <person name="Yuan D."/>
            <person name="Jin S."/>
            <person name="Zhang L."/>
        </authorList>
    </citation>
    <scope>NUCLEOTIDE SEQUENCE [LARGE SCALE GENOMIC DNA]</scope>
    <source>
        <strain evidence="1">SQ_2022a</strain>
    </source>
</reference>
<evidence type="ECO:0000313" key="1">
    <source>
        <dbReference type="EMBL" id="KAI8024966.1"/>
    </source>
</evidence>
<gene>
    <name evidence="1" type="ORF">LOK49_LG02G03224</name>
</gene>
<keyword evidence="2" id="KW-1185">Reference proteome</keyword>
<organism evidence="1 2">
    <name type="scientific">Camellia lanceoleosa</name>
    <dbReference type="NCBI Taxonomy" id="1840588"/>
    <lineage>
        <taxon>Eukaryota</taxon>
        <taxon>Viridiplantae</taxon>
        <taxon>Streptophyta</taxon>
        <taxon>Embryophyta</taxon>
        <taxon>Tracheophyta</taxon>
        <taxon>Spermatophyta</taxon>
        <taxon>Magnoliopsida</taxon>
        <taxon>eudicotyledons</taxon>
        <taxon>Gunneridae</taxon>
        <taxon>Pentapetalae</taxon>
        <taxon>asterids</taxon>
        <taxon>Ericales</taxon>
        <taxon>Theaceae</taxon>
        <taxon>Camellia</taxon>
    </lineage>
</organism>
<name>A0ACC0IMA5_9ERIC</name>